<reference evidence="2 3" key="1">
    <citation type="submission" date="2023-08" db="EMBL/GenBank/DDBJ databases">
        <title>Black Yeasts Isolated from many extreme environments.</title>
        <authorList>
            <person name="Coleine C."/>
            <person name="Stajich J.E."/>
            <person name="Selbmann L."/>
        </authorList>
    </citation>
    <scope>NUCLEOTIDE SEQUENCE [LARGE SCALE GENOMIC DNA]</scope>
    <source>
        <strain evidence="2 3">CCFEE 5910</strain>
    </source>
</reference>
<gene>
    <name evidence="2" type="ORF">LTR05_007945</name>
</gene>
<sequence length="345" mass="36783">MTEPVFTLPTEPTTATTSCTSTSTTDRTSISLTSLTFSVPEDHPIITLPTEGPIKSTSTRLSSPTFTALENDPVISLPTQAKAKIASTSPTSLTFSLPEDDPIVSLPTGVPIKTTSVPLTFLTFTVPEDDPIIILPTQADTKITSSSLVSLSFTPPLDDPIISLPIQTIIKLTSSSSTLPIVPRHQVTNPRPPPPVPPMRPTTTLITTKLIAPNSPAINDYALNCYGSRRLADLCQNNSGYYCDKWGNVKRRQAIAECDEICYCASMNPKPRPVCFLENTMGGKVYGDLSCTNAKHDEVKKVKAGVSESLLKAEAGERDTTTAADVDAAMPETGQVSDSETAGAV</sequence>
<keyword evidence="3" id="KW-1185">Reference proteome</keyword>
<feature type="compositionally biased region" description="Polar residues" evidence="1">
    <location>
        <begin position="334"/>
        <end position="345"/>
    </location>
</feature>
<dbReference type="Proteomes" id="UP001309876">
    <property type="component" value="Unassembled WGS sequence"/>
</dbReference>
<accession>A0AAN7STI2</accession>
<name>A0AAN7STI2_9EURO</name>
<dbReference type="EMBL" id="JAVRRJ010000010">
    <property type="protein sequence ID" value="KAK5081151.1"/>
    <property type="molecule type" value="Genomic_DNA"/>
</dbReference>
<protein>
    <submittedName>
        <fullName evidence="2">Uncharacterized protein</fullName>
    </submittedName>
</protein>
<evidence type="ECO:0000313" key="2">
    <source>
        <dbReference type="EMBL" id="KAK5081151.1"/>
    </source>
</evidence>
<feature type="compositionally biased region" description="Low complexity" evidence="1">
    <location>
        <begin position="7"/>
        <end position="24"/>
    </location>
</feature>
<proteinExistence type="predicted"/>
<feature type="region of interest" description="Disordered" evidence="1">
    <location>
        <begin position="1"/>
        <end position="24"/>
    </location>
</feature>
<organism evidence="2 3">
    <name type="scientific">Lithohypha guttulata</name>
    <dbReference type="NCBI Taxonomy" id="1690604"/>
    <lineage>
        <taxon>Eukaryota</taxon>
        <taxon>Fungi</taxon>
        <taxon>Dikarya</taxon>
        <taxon>Ascomycota</taxon>
        <taxon>Pezizomycotina</taxon>
        <taxon>Eurotiomycetes</taxon>
        <taxon>Chaetothyriomycetidae</taxon>
        <taxon>Chaetothyriales</taxon>
        <taxon>Trichomeriaceae</taxon>
        <taxon>Lithohypha</taxon>
    </lineage>
</organism>
<evidence type="ECO:0000256" key="1">
    <source>
        <dbReference type="SAM" id="MobiDB-lite"/>
    </source>
</evidence>
<feature type="region of interest" description="Disordered" evidence="1">
    <location>
        <begin position="313"/>
        <end position="345"/>
    </location>
</feature>
<dbReference type="AlphaFoldDB" id="A0AAN7STI2"/>
<evidence type="ECO:0000313" key="3">
    <source>
        <dbReference type="Proteomes" id="UP001309876"/>
    </source>
</evidence>
<comment type="caution">
    <text evidence="2">The sequence shown here is derived from an EMBL/GenBank/DDBJ whole genome shotgun (WGS) entry which is preliminary data.</text>
</comment>